<gene>
    <name evidence="1" type="ORF">BaRGS_00035185</name>
</gene>
<protein>
    <submittedName>
        <fullName evidence="1">Uncharacterized protein</fullName>
    </submittedName>
</protein>
<organism evidence="1 2">
    <name type="scientific">Batillaria attramentaria</name>
    <dbReference type="NCBI Taxonomy" id="370345"/>
    <lineage>
        <taxon>Eukaryota</taxon>
        <taxon>Metazoa</taxon>
        <taxon>Spiralia</taxon>
        <taxon>Lophotrochozoa</taxon>
        <taxon>Mollusca</taxon>
        <taxon>Gastropoda</taxon>
        <taxon>Caenogastropoda</taxon>
        <taxon>Sorbeoconcha</taxon>
        <taxon>Cerithioidea</taxon>
        <taxon>Batillariidae</taxon>
        <taxon>Batillaria</taxon>
    </lineage>
</organism>
<dbReference type="EMBL" id="JACVVK020000464">
    <property type="protein sequence ID" value="KAK7473582.1"/>
    <property type="molecule type" value="Genomic_DNA"/>
</dbReference>
<accession>A0ABD0JGU0</accession>
<evidence type="ECO:0000313" key="2">
    <source>
        <dbReference type="Proteomes" id="UP001519460"/>
    </source>
</evidence>
<evidence type="ECO:0000313" key="1">
    <source>
        <dbReference type="EMBL" id="KAK7473582.1"/>
    </source>
</evidence>
<comment type="caution">
    <text evidence="1">The sequence shown here is derived from an EMBL/GenBank/DDBJ whole genome shotgun (WGS) entry which is preliminary data.</text>
</comment>
<sequence>MQDILAALPLYLSVRYENKTRQLHTTSQSLSLSSQRDGCGRAWPFSPHGEFVPSVLIFSLWRNAKRARYTGEWGATAHESLVVHS</sequence>
<dbReference type="Proteomes" id="UP001519460">
    <property type="component" value="Unassembled WGS sequence"/>
</dbReference>
<reference evidence="1 2" key="1">
    <citation type="journal article" date="2023" name="Sci. Data">
        <title>Genome assembly of the Korean intertidal mud-creeper Batillaria attramentaria.</title>
        <authorList>
            <person name="Patra A.K."/>
            <person name="Ho P.T."/>
            <person name="Jun S."/>
            <person name="Lee S.J."/>
            <person name="Kim Y."/>
            <person name="Won Y.J."/>
        </authorList>
    </citation>
    <scope>NUCLEOTIDE SEQUENCE [LARGE SCALE GENOMIC DNA]</scope>
    <source>
        <strain evidence="1">Wonlab-2016</strain>
    </source>
</reference>
<name>A0ABD0JGU0_9CAEN</name>
<dbReference type="AlphaFoldDB" id="A0ABD0JGU0"/>
<proteinExistence type="predicted"/>
<keyword evidence="2" id="KW-1185">Reference proteome</keyword>